<dbReference type="RefSeq" id="WP_379013112.1">
    <property type="nucleotide sequence ID" value="NZ_JBHSDC010000011.1"/>
</dbReference>
<dbReference type="Proteomes" id="UP001595906">
    <property type="component" value="Unassembled WGS sequence"/>
</dbReference>
<dbReference type="PANTHER" id="PTHR33055">
    <property type="entry name" value="TRANSPOSASE FOR INSERTION SEQUENCE ELEMENT IS1111A"/>
    <property type="match status" value="1"/>
</dbReference>
<dbReference type="InterPro" id="IPR047650">
    <property type="entry name" value="Transpos_IS110"/>
</dbReference>
<dbReference type="Pfam" id="PF01548">
    <property type="entry name" value="DEDD_Tnp_IS110"/>
    <property type="match status" value="1"/>
</dbReference>
<dbReference type="EMBL" id="JBHSDC010000011">
    <property type="protein sequence ID" value="MFC4231583.1"/>
    <property type="molecule type" value="Genomic_DNA"/>
</dbReference>
<protein>
    <submittedName>
        <fullName evidence="3">IS110 family transposase</fullName>
    </submittedName>
</protein>
<gene>
    <name evidence="3" type="ORF">ACFOW1_06765</name>
</gene>
<feature type="domain" description="Transposase IS116/IS110/IS902 C-terminal" evidence="2">
    <location>
        <begin position="292"/>
        <end position="364"/>
    </location>
</feature>
<dbReference type="InterPro" id="IPR003346">
    <property type="entry name" value="Transposase_20"/>
</dbReference>
<proteinExistence type="predicted"/>
<evidence type="ECO:0000259" key="1">
    <source>
        <dbReference type="Pfam" id="PF01548"/>
    </source>
</evidence>
<name>A0ABV8PTZ5_9BACT</name>
<feature type="domain" description="Transposase IS110-like N-terminal" evidence="1">
    <location>
        <begin position="16"/>
        <end position="158"/>
    </location>
</feature>
<evidence type="ECO:0000313" key="4">
    <source>
        <dbReference type="Proteomes" id="UP001595906"/>
    </source>
</evidence>
<organism evidence="3 4">
    <name type="scientific">Parasediminibacterium paludis</name>
    <dbReference type="NCBI Taxonomy" id="908966"/>
    <lineage>
        <taxon>Bacteria</taxon>
        <taxon>Pseudomonadati</taxon>
        <taxon>Bacteroidota</taxon>
        <taxon>Chitinophagia</taxon>
        <taxon>Chitinophagales</taxon>
        <taxon>Chitinophagaceae</taxon>
        <taxon>Parasediminibacterium</taxon>
    </lineage>
</organism>
<evidence type="ECO:0000259" key="2">
    <source>
        <dbReference type="Pfam" id="PF02371"/>
    </source>
</evidence>
<accession>A0ABV8PTZ5</accession>
<evidence type="ECO:0000313" key="3">
    <source>
        <dbReference type="EMBL" id="MFC4231583.1"/>
    </source>
</evidence>
<comment type="caution">
    <text evidence="3">The sequence shown here is derived from an EMBL/GenBank/DDBJ whole genome shotgun (WGS) entry which is preliminary data.</text>
</comment>
<dbReference type="Pfam" id="PF02371">
    <property type="entry name" value="Transposase_20"/>
    <property type="match status" value="1"/>
</dbReference>
<reference evidence="4" key="1">
    <citation type="journal article" date="2019" name="Int. J. Syst. Evol. Microbiol.">
        <title>The Global Catalogue of Microorganisms (GCM) 10K type strain sequencing project: providing services to taxonomists for standard genome sequencing and annotation.</title>
        <authorList>
            <consortium name="The Broad Institute Genomics Platform"/>
            <consortium name="The Broad Institute Genome Sequencing Center for Infectious Disease"/>
            <person name="Wu L."/>
            <person name="Ma J."/>
        </authorList>
    </citation>
    <scope>NUCLEOTIDE SEQUENCE [LARGE SCALE GENOMIC DNA]</scope>
    <source>
        <strain evidence="4">CECT 8010</strain>
    </source>
</reference>
<sequence length="454" mass="51826">MKKQELSLQVVNEHAAGIDIGSRFYMVAIDQVKEHVRQFGVYTKDHEQLIDYLRNAGITSIAMESTGNYWQTLFSTLQQAGFEVMLVGGNQTKNVKGRKTDVIDCMWIQKLHSLGLLSGSFLLSDAIQELRTYYHHRLHLIEQASMYVHKMQKALRLMNIRLDIVIRDVVGKSGLNIVEAILAGNRNPEHLSSLVDVRVKKSQQEIADALQGEWQEELLFELKASLNFYKIYDQALLECDKQIEDKLIRYIPQSVLDPQEEKMLKENSKKSRKHAPALNVSRLAYQYFRTYLFAISGISHTTALCLLTNMGHDLHKFPSAKSFSSWLRLVPNNKISGGHIISNKTPRGKNLIATALRQAANSIGNQKDHELTPFFKRIAFKKGRIAAITATARKLAVIIWNMVTKVEPYKKTLTANSDKNKANQLKHIEKRIGLMQQTQDELKRLFLRTSLLVE</sequence>
<dbReference type="PANTHER" id="PTHR33055:SF13">
    <property type="entry name" value="TRANSPOSASE"/>
    <property type="match status" value="1"/>
</dbReference>
<keyword evidence="4" id="KW-1185">Reference proteome</keyword>
<dbReference type="NCBIfam" id="NF033542">
    <property type="entry name" value="transpos_IS110"/>
    <property type="match status" value="1"/>
</dbReference>
<dbReference type="InterPro" id="IPR002525">
    <property type="entry name" value="Transp_IS110-like_N"/>
</dbReference>